<dbReference type="EMBL" id="FJUX01000001">
    <property type="protein sequence ID" value="CZS88323.1"/>
    <property type="molecule type" value="Genomic_DNA"/>
</dbReference>
<protein>
    <submittedName>
        <fullName evidence="5">Related to alcohol oxidase</fullName>
    </submittedName>
</protein>
<evidence type="ECO:0000313" key="6">
    <source>
        <dbReference type="Proteomes" id="UP000178912"/>
    </source>
</evidence>
<comment type="cofactor">
    <cofactor evidence="2">
        <name>FAD</name>
        <dbReference type="ChEBI" id="CHEBI:57692"/>
    </cofactor>
</comment>
<dbReference type="Gene3D" id="3.30.560.10">
    <property type="entry name" value="Glucose Oxidase, domain 3"/>
    <property type="match status" value="1"/>
</dbReference>
<dbReference type="OrthoDB" id="269227at2759"/>
<dbReference type="GO" id="GO:0050660">
    <property type="term" value="F:flavin adenine dinucleotide binding"/>
    <property type="evidence" value="ECO:0007669"/>
    <property type="project" value="InterPro"/>
</dbReference>
<dbReference type="InterPro" id="IPR036188">
    <property type="entry name" value="FAD/NAD-bd_sf"/>
</dbReference>
<keyword evidence="6" id="KW-1185">Reference proteome</keyword>
<dbReference type="PANTHER" id="PTHR11552:SF115">
    <property type="entry name" value="DEHYDROGENASE XPTC-RELATED"/>
    <property type="match status" value="1"/>
</dbReference>
<feature type="domain" description="Glucose-methanol-choline oxidoreductase N-terminal" evidence="4">
    <location>
        <begin position="309"/>
        <end position="323"/>
    </location>
</feature>
<evidence type="ECO:0000256" key="1">
    <source>
        <dbReference type="ARBA" id="ARBA00010790"/>
    </source>
</evidence>
<evidence type="ECO:0000256" key="3">
    <source>
        <dbReference type="SAM" id="SignalP"/>
    </source>
</evidence>
<feature type="chain" id="PRO_5009445311" evidence="3">
    <location>
        <begin position="23"/>
        <end position="622"/>
    </location>
</feature>
<dbReference type="PIRSF" id="PIRSF000137">
    <property type="entry name" value="Alcohol_oxidase"/>
    <property type="match status" value="1"/>
</dbReference>
<evidence type="ECO:0000313" key="5">
    <source>
        <dbReference type="EMBL" id="CZS88323.1"/>
    </source>
</evidence>
<comment type="similarity">
    <text evidence="1">Belongs to the GMC oxidoreductase family.</text>
</comment>
<evidence type="ECO:0000256" key="2">
    <source>
        <dbReference type="PIRSR" id="PIRSR000137-2"/>
    </source>
</evidence>
<dbReference type="Pfam" id="PF05199">
    <property type="entry name" value="GMC_oxred_C"/>
    <property type="match status" value="1"/>
</dbReference>
<dbReference type="GO" id="GO:0016614">
    <property type="term" value="F:oxidoreductase activity, acting on CH-OH group of donors"/>
    <property type="evidence" value="ECO:0007669"/>
    <property type="project" value="InterPro"/>
</dbReference>
<dbReference type="InterPro" id="IPR007867">
    <property type="entry name" value="GMC_OxRtase_C"/>
</dbReference>
<dbReference type="InterPro" id="IPR000172">
    <property type="entry name" value="GMC_OxRdtase_N"/>
</dbReference>
<dbReference type="SUPFAM" id="SSF51905">
    <property type="entry name" value="FAD/NAD(P)-binding domain"/>
    <property type="match status" value="1"/>
</dbReference>
<keyword evidence="3" id="KW-0732">Signal</keyword>
<feature type="signal peptide" evidence="3">
    <location>
        <begin position="1"/>
        <end position="22"/>
    </location>
</feature>
<keyword evidence="2" id="KW-0285">Flavoprotein</keyword>
<gene>
    <name evidence="5" type="ORF">RAG0_00047</name>
</gene>
<keyword evidence="2" id="KW-0274">FAD</keyword>
<dbReference type="SUPFAM" id="SSF54373">
    <property type="entry name" value="FAD-linked reductases, C-terminal domain"/>
    <property type="match status" value="1"/>
</dbReference>
<accession>A0A1E1JRC5</accession>
<dbReference type="Pfam" id="PF00732">
    <property type="entry name" value="GMC_oxred_N"/>
    <property type="match status" value="1"/>
</dbReference>
<feature type="binding site" evidence="2">
    <location>
        <position position="272"/>
    </location>
    <ligand>
        <name>FAD</name>
        <dbReference type="ChEBI" id="CHEBI:57692"/>
    </ligand>
</feature>
<proteinExistence type="inferred from homology"/>
<feature type="binding site" evidence="2">
    <location>
        <begin position="51"/>
        <end position="52"/>
    </location>
    <ligand>
        <name>FAD</name>
        <dbReference type="ChEBI" id="CHEBI:57692"/>
    </ligand>
</feature>
<dbReference type="InterPro" id="IPR012132">
    <property type="entry name" value="GMC_OxRdtase"/>
</dbReference>
<dbReference type="Gene3D" id="3.50.50.60">
    <property type="entry name" value="FAD/NAD(P)-binding domain"/>
    <property type="match status" value="1"/>
</dbReference>
<sequence>MLFPPSLPVLAFVFGIVSAANAIPSGQAFQIFNRADQINDTYDYVIVGGGTSGLTVGDRLSESGKYSVLVIEYGILDNNPDILSGGVYKAMDPTRQFDIPSVPQAELNNRSINVRVGKAVGGSSTINGMQLFRGTSAEYDMWSELGAEDSTWNWAGLLPYFKKSVHFVPPLDALAKEFNITYDVKAAWGQDPSNNLYAGYPNYQPPEIKYMYDAMSKTPNVPIPRDGNAGSNGLFWWPNTMNPRTYTRSYARTGHWDNISRSNYHLLTGAKVTKILLNGKVTVGVNFLSVNGSEFGRARALKEVILAAGAIHTPQILQLSGIGPKDLLRRAGVPVKVDLPGVGANFQDHGYIPAVAFKWTITPPVPVTTSGGDPKTMLSLNIGALLGLPAISPGSVDALAAIYEKQRSSKYLPKNTHPDVLAGYDAQKKTFTRILRWKNVSMLWQILQTSPSASAIFQHPVSRGTVNIDPLNLTSEPIVDYRALSNPWDLDIMVELVHFIRRFFTSGAFAPYGPIETSPGPNVTTDPQLRAWIKEKYIPSVYHPVGTASLMRRELGGVVNEDLLVYGVQRLSVVDASVIPIIPGCPTTLTVYAIAEKASHPCLILCWYSNELQAADLIKARQ</sequence>
<evidence type="ECO:0000259" key="4">
    <source>
        <dbReference type="PROSITE" id="PS00624"/>
    </source>
</evidence>
<dbReference type="Proteomes" id="UP000178912">
    <property type="component" value="Unassembled WGS sequence"/>
</dbReference>
<dbReference type="PANTHER" id="PTHR11552">
    <property type="entry name" value="GLUCOSE-METHANOL-CHOLINE GMC OXIDOREDUCTASE"/>
    <property type="match status" value="1"/>
</dbReference>
<name>A0A1E1JRC5_9HELO</name>
<dbReference type="AlphaFoldDB" id="A0A1E1JRC5"/>
<reference evidence="6" key="1">
    <citation type="submission" date="2016-03" db="EMBL/GenBank/DDBJ databases">
        <authorList>
            <person name="Guldener U."/>
        </authorList>
    </citation>
    <scope>NUCLEOTIDE SEQUENCE [LARGE SCALE GENOMIC DNA]</scope>
    <source>
        <strain evidence="6">04CH-RAC-A.6.1</strain>
    </source>
</reference>
<dbReference type="GO" id="GO:0044550">
    <property type="term" value="P:secondary metabolite biosynthetic process"/>
    <property type="evidence" value="ECO:0007669"/>
    <property type="project" value="TreeGrafter"/>
</dbReference>
<dbReference type="PROSITE" id="PS00624">
    <property type="entry name" value="GMC_OXRED_2"/>
    <property type="match status" value="1"/>
</dbReference>
<organism evidence="5 6">
    <name type="scientific">Rhynchosporium agropyri</name>
    <dbReference type="NCBI Taxonomy" id="914238"/>
    <lineage>
        <taxon>Eukaryota</taxon>
        <taxon>Fungi</taxon>
        <taxon>Dikarya</taxon>
        <taxon>Ascomycota</taxon>
        <taxon>Pezizomycotina</taxon>
        <taxon>Leotiomycetes</taxon>
        <taxon>Helotiales</taxon>
        <taxon>Ploettnerulaceae</taxon>
        <taxon>Rhynchosporium</taxon>
    </lineage>
</organism>